<evidence type="ECO:0000313" key="2">
    <source>
        <dbReference type="EMBL" id="AVQ01384.1"/>
    </source>
</evidence>
<feature type="transmembrane region" description="Helical" evidence="1">
    <location>
        <begin position="201"/>
        <end position="234"/>
    </location>
</feature>
<evidence type="ECO:0000313" key="3">
    <source>
        <dbReference type="Proteomes" id="UP000240527"/>
    </source>
</evidence>
<dbReference type="RefSeq" id="WP_013078271.1">
    <property type="nucleotide sequence ID" value="NZ_CP027850.1"/>
</dbReference>
<proteinExistence type="predicted"/>
<feature type="transmembrane region" description="Helical" evidence="1">
    <location>
        <begin position="155"/>
        <end position="174"/>
    </location>
</feature>
<dbReference type="EMBL" id="CP027850">
    <property type="protein sequence ID" value="AVQ01384.1"/>
    <property type="molecule type" value="Genomic_DNA"/>
</dbReference>
<gene>
    <name evidence="2" type="ORF">B7G68_05685</name>
</gene>
<feature type="transmembrane region" description="Helical" evidence="1">
    <location>
        <begin position="122"/>
        <end position="149"/>
    </location>
</feature>
<feature type="transmembrane region" description="Helical" evidence="1">
    <location>
        <begin position="254"/>
        <end position="280"/>
    </location>
</feature>
<evidence type="ECO:0008006" key="4">
    <source>
        <dbReference type="Google" id="ProtNLM"/>
    </source>
</evidence>
<feature type="transmembrane region" description="Helical" evidence="1">
    <location>
        <begin position="78"/>
        <end position="101"/>
    </location>
</feature>
<feature type="transmembrane region" description="Helical" evidence="1">
    <location>
        <begin position="21"/>
        <end position="46"/>
    </location>
</feature>
<accession>A0ABM6TE67</accession>
<keyword evidence="1" id="KW-1133">Transmembrane helix</keyword>
<keyword evidence="1" id="KW-0812">Transmembrane</keyword>
<protein>
    <recommendedName>
        <fullName evidence="4">Glycerophosphoryl diester phosphodiesterase membrane domain-containing protein</fullName>
    </recommendedName>
</protein>
<reference evidence="2 3" key="1">
    <citation type="journal article" date="2015" name="Biotechnol. Bioeng.">
        <title>Genome sequence and phenotypic characterization of Caulobacter segnis.</title>
        <authorList>
            <person name="Patel S."/>
            <person name="Fletcher B."/>
            <person name="Scott D.C."/>
            <person name="Ely B."/>
        </authorList>
    </citation>
    <scope>NUCLEOTIDE SEQUENCE [LARGE SCALE GENOMIC DNA]</scope>
    <source>
        <strain evidence="2 3">TK0059</strain>
    </source>
</reference>
<keyword evidence="3" id="KW-1185">Reference proteome</keyword>
<sequence>MSRFSASDAAFSGFRLVRENLKAIAIWAAVMTVLSIISNVLAIQFFGPKLEALMSYVSDNANPDPEEFFRRAADLTPLMLWSLPYSLVVNGVIFAALNRLVLRPQDSRFAYLRLGKQELRQAAVWVLTSLILMGVLFVGSLVSGFLAALGGPTGAFLGLLGMAGSACAVVYLAVRLSFAPAVTFETDKVTIFKSLPETKGIFWSLLGAYLLAVVMSIIVVLLIWTIVSAVGLIASGDLSATGKMLRADTSSLQAYFTPAGIVQALFSGLISILTTLIVFGPAPTIYRELKGGAPSATPGGGW</sequence>
<organism evidence="2 3">
    <name type="scientific">Caulobacter segnis</name>
    <dbReference type="NCBI Taxonomy" id="88688"/>
    <lineage>
        <taxon>Bacteria</taxon>
        <taxon>Pseudomonadati</taxon>
        <taxon>Pseudomonadota</taxon>
        <taxon>Alphaproteobacteria</taxon>
        <taxon>Caulobacterales</taxon>
        <taxon>Caulobacteraceae</taxon>
        <taxon>Caulobacter</taxon>
    </lineage>
</organism>
<evidence type="ECO:0000256" key="1">
    <source>
        <dbReference type="SAM" id="Phobius"/>
    </source>
</evidence>
<dbReference type="Proteomes" id="UP000240527">
    <property type="component" value="Chromosome"/>
</dbReference>
<keyword evidence="1" id="KW-0472">Membrane</keyword>
<name>A0ABM6TE67_9CAUL</name>